<dbReference type="PANTHER" id="PTHR43033:SF1">
    <property type="entry name" value="TRNA(ILE)-LYSIDINE SYNTHASE-RELATED"/>
    <property type="match status" value="1"/>
</dbReference>
<gene>
    <name evidence="8" type="primary">tilS</name>
    <name evidence="10" type="ORF">CBF32_13025</name>
</gene>
<keyword evidence="3 8" id="KW-0436">Ligase</keyword>
<dbReference type="GO" id="GO:0005737">
    <property type="term" value="C:cytoplasm"/>
    <property type="evidence" value="ECO:0007669"/>
    <property type="project" value="UniProtKB-SubCell"/>
</dbReference>
<dbReference type="NCBIfam" id="TIGR02432">
    <property type="entry name" value="lysidine_TilS_N"/>
    <property type="match status" value="1"/>
</dbReference>
<feature type="domain" description="Lysidine-tRNA(Ile) synthetase C-terminal" evidence="9">
    <location>
        <begin position="384"/>
        <end position="459"/>
    </location>
</feature>
<evidence type="ECO:0000256" key="7">
    <source>
        <dbReference type="ARBA" id="ARBA00048539"/>
    </source>
</evidence>
<evidence type="ECO:0000256" key="8">
    <source>
        <dbReference type="HAMAP-Rule" id="MF_01161"/>
    </source>
</evidence>
<accession>A0A369AR56</accession>
<dbReference type="InterPro" id="IPR012796">
    <property type="entry name" value="Lysidine-tRNA-synth_C"/>
</dbReference>
<evidence type="ECO:0000313" key="11">
    <source>
        <dbReference type="Proteomes" id="UP000288197"/>
    </source>
</evidence>
<dbReference type="GO" id="GO:0032267">
    <property type="term" value="F:tRNA(Ile)-lysidine synthase activity"/>
    <property type="evidence" value="ECO:0007669"/>
    <property type="project" value="UniProtKB-EC"/>
</dbReference>
<dbReference type="AlphaFoldDB" id="A0A369AR56"/>
<protein>
    <recommendedName>
        <fullName evidence="8">tRNA(Ile)-lysidine synthase</fullName>
        <ecNumber evidence="8">6.3.4.19</ecNumber>
    </recommendedName>
    <alternativeName>
        <fullName evidence="8">tRNA(Ile)-2-lysyl-cytidine synthase</fullName>
    </alternativeName>
    <alternativeName>
        <fullName evidence="8">tRNA(Ile)-lysidine synthetase</fullName>
    </alternativeName>
</protein>
<dbReference type="GeneID" id="63147560"/>
<dbReference type="InterPro" id="IPR011063">
    <property type="entry name" value="TilS/TtcA_N"/>
</dbReference>
<dbReference type="SUPFAM" id="SSF56037">
    <property type="entry name" value="PheT/TilS domain"/>
    <property type="match status" value="1"/>
</dbReference>
<evidence type="ECO:0000256" key="2">
    <source>
        <dbReference type="ARBA" id="ARBA00022490"/>
    </source>
</evidence>
<proteinExistence type="inferred from homology"/>
<evidence type="ECO:0000256" key="6">
    <source>
        <dbReference type="ARBA" id="ARBA00022840"/>
    </source>
</evidence>
<dbReference type="EC" id="6.3.4.19" evidence="8"/>
<evidence type="ECO:0000313" key="10">
    <source>
        <dbReference type="EMBL" id="RST98366.1"/>
    </source>
</evidence>
<dbReference type="EMBL" id="NGJX01000022">
    <property type="protein sequence ID" value="RST98366.1"/>
    <property type="molecule type" value="Genomic_DNA"/>
</dbReference>
<keyword evidence="11" id="KW-1185">Reference proteome</keyword>
<comment type="catalytic activity">
    <reaction evidence="7 8">
        <text>cytidine(34) in tRNA(Ile2) + L-lysine + ATP = lysidine(34) in tRNA(Ile2) + AMP + diphosphate + H(+)</text>
        <dbReference type="Rhea" id="RHEA:43744"/>
        <dbReference type="Rhea" id="RHEA-COMP:10625"/>
        <dbReference type="Rhea" id="RHEA-COMP:10670"/>
        <dbReference type="ChEBI" id="CHEBI:15378"/>
        <dbReference type="ChEBI" id="CHEBI:30616"/>
        <dbReference type="ChEBI" id="CHEBI:32551"/>
        <dbReference type="ChEBI" id="CHEBI:33019"/>
        <dbReference type="ChEBI" id="CHEBI:82748"/>
        <dbReference type="ChEBI" id="CHEBI:83665"/>
        <dbReference type="ChEBI" id="CHEBI:456215"/>
        <dbReference type="EC" id="6.3.4.19"/>
    </reaction>
</comment>
<keyword evidence="6" id="KW-0067">ATP-binding</keyword>
<dbReference type="Pfam" id="PF01171">
    <property type="entry name" value="ATP_bind_3"/>
    <property type="match status" value="1"/>
</dbReference>
<comment type="function">
    <text evidence="8">Ligates lysine onto the cytidine present at position 34 of the AUA codon-specific tRNA(Ile) that contains the anticodon CAU, in an ATP-dependent manner. Cytidine is converted to lysidine, thus changing the amino acid specificity of the tRNA from methionine to isoleucine.</text>
</comment>
<keyword evidence="5" id="KW-0547">Nucleotide-binding</keyword>
<dbReference type="InterPro" id="IPR012795">
    <property type="entry name" value="tRNA_Ile_lys_synt_N"/>
</dbReference>
<evidence type="ECO:0000256" key="5">
    <source>
        <dbReference type="ARBA" id="ARBA00022741"/>
    </source>
</evidence>
<dbReference type="Proteomes" id="UP000288197">
    <property type="component" value="Unassembled WGS sequence"/>
</dbReference>
<evidence type="ECO:0000256" key="4">
    <source>
        <dbReference type="ARBA" id="ARBA00022694"/>
    </source>
</evidence>
<keyword evidence="4 8" id="KW-0819">tRNA processing</keyword>
<comment type="subcellular location">
    <subcellularLocation>
        <location evidence="1 8">Cytoplasm</location>
    </subcellularLocation>
</comment>
<comment type="caution">
    <text evidence="10">The sequence shown here is derived from an EMBL/GenBank/DDBJ whole genome shotgun (WGS) entry which is preliminary data.</text>
</comment>
<evidence type="ECO:0000259" key="9">
    <source>
        <dbReference type="SMART" id="SM00977"/>
    </source>
</evidence>
<dbReference type="CDD" id="cd01992">
    <property type="entry name" value="TilS_N"/>
    <property type="match status" value="1"/>
</dbReference>
<dbReference type="InterPro" id="IPR014729">
    <property type="entry name" value="Rossmann-like_a/b/a_fold"/>
</dbReference>
<name>A0A369AR56_9ENTE</name>
<dbReference type="NCBIfam" id="TIGR02433">
    <property type="entry name" value="lysidine_TilS_C"/>
    <property type="match status" value="1"/>
</dbReference>
<organism evidence="10 11">
    <name type="scientific">Vagococcus fluvialis</name>
    <dbReference type="NCBI Taxonomy" id="2738"/>
    <lineage>
        <taxon>Bacteria</taxon>
        <taxon>Bacillati</taxon>
        <taxon>Bacillota</taxon>
        <taxon>Bacilli</taxon>
        <taxon>Lactobacillales</taxon>
        <taxon>Enterococcaceae</taxon>
        <taxon>Vagococcus</taxon>
    </lineage>
</organism>
<dbReference type="RefSeq" id="WP_114290558.1">
    <property type="nucleotide sequence ID" value="NZ_NGJX01000022.1"/>
</dbReference>
<dbReference type="HAMAP" id="MF_01161">
    <property type="entry name" value="tRNA_Ile_lys_synt"/>
    <property type="match status" value="1"/>
</dbReference>
<comment type="caution">
    <text evidence="8">Lacks conserved residue(s) required for the propagation of feature annotation.</text>
</comment>
<reference evidence="10 11" key="1">
    <citation type="submission" date="2017-05" db="EMBL/GenBank/DDBJ databases">
        <title>Vagococcus spp. assemblies.</title>
        <authorList>
            <person name="Gulvik C.A."/>
        </authorList>
    </citation>
    <scope>NUCLEOTIDE SEQUENCE [LARGE SCALE GENOMIC DNA]</scope>
    <source>
        <strain evidence="10 11">NCFB 2497</strain>
    </source>
</reference>
<dbReference type="GO" id="GO:0005524">
    <property type="term" value="F:ATP binding"/>
    <property type="evidence" value="ECO:0007669"/>
    <property type="project" value="UniProtKB-KW"/>
</dbReference>
<keyword evidence="2 8" id="KW-0963">Cytoplasm</keyword>
<dbReference type="InterPro" id="IPR012094">
    <property type="entry name" value="tRNA_Ile_lys_synt"/>
</dbReference>
<dbReference type="SMART" id="SM00977">
    <property type="entry name" value="TilS_C"/>
    <property type="match status" value="1"/>
</dbReference>
<evidence type="ECO:0000256" key="3">
    <source>
        <dbReference type="ARBA" id="ARBA00022598"/>
    </source>
</evidence>
<dbReference type="OrthoDB" id="9807403at2"/>
<sequence>MGLQERFNQFVLKNKWWQPKEKVVVAVSAGVDSVVLLHLLNELPREMKPSLHVAHINHQLRAISEEESCFVRELCLKLGIPFYESVWEKGPTIKQNVELAAREYRYSFFAKVMKEEQIGKLLTAHHEDDQVETLMMRLITGGSLSSLVGIEAQREFVTGQLIRPLLEIKKGELYQFAKDNQIDFYEDETNHETTYLRNRFRHNLLPQMKEENPKLNEQLLRVQEELVYALEIVEKNIAPLYEESVAFLDNSCQINVADYVSYTLSEQHFLLNKISEECLRRFKLVISKRQQELIHDLLVSDHPNVTQKLKEDWLLTRSYNQAEILQQKTTEKKLTETYLNLNEGIYLSDSEWVGFFKEKLEIPEELKEWQKKSWMIPLEEDTQLLIRKRKPGDRFIMDSSGKRKKVSRYFIDEKIPQEKREKSWIAEDNQGEVKCLVPFRESYFSIRDETDKIHYKLVYLYKKDK</sequence>
<dbReference type="SUPFAM" id="SSF52402">
    <property type="entry name" value="Adenine nucleotide alpha hydrolases-like"/>
    <property type="match status" value="1"/>
</dbReference>
<dbReference type="GO" id="GO:0006400">
    <property type="term" value="P:tRNA modification"/>
    <property type="evidence" value="ECO:0007669"/>
    <property type="project" value="UniProtKB-UniRule"/>
</dbReference>
<dbReference type="Gene3D" id="3.40.50.620">
    <property type="entry name" value="HUPs"/>
    <property type="match status" value="1"/>
</dbReference>
<evidence type="ECO:0000256" key="1">
    <source>
        <dbReference type="ARBA" id="ARBA00004496"/>
    </source>
</evidence>
<comment type="similarity">
    <text evidence="8">Belongs to the tRNA(Ile)-lysidine synthase family.</text>
</comment>
<dbReference type="PANTHER" id="PTHR43033">
    <property type="entry name" value="TRNA(ILE)-LYSIDINE SYNTHASE-RELATED"/>
    <property type="match status" value="1"/>
</dbReference>